<proteinExistence type="predicted"/>
<keyword evidence="1" id="KW-0812">Transmembrane</keyword>
<evidence type="ECO:0000256" key="1">
    <source>
        <dbReference type="SAM" id="Phobius"/>
    </source>
</evidence>
<reference evidence="2 3" key="1">
    <citation type="journal article" date="2010" name="Nature">
        <title>Genome sequencing and analysis of the model grass Brachypodium distachyon.</title>
        <authorList>
            <consortium name="International Brachypodium Initiative"/>
        </authorList>
    </citation>
    <scope>NUCLEOTIDE SEQUENCE [LARGE SCALE GENOMIC DNA]</scope>
    <source>
        <strain evidence="2 3">Bd21</strain>
    </source>
</reference>
<name>A0A2K2DLT4_BRADI</name>
<gene>
    <name evidence="2" type="ORF">BRADI_1g28992v3</name>
</gene>
<dbReference type="Gramene" id="PNT75239">
    <property type="protein sequence ID" value="PNT75239"/>
    <property type="gene ID" value="BRADI_1g28992v3"/>
</dbReference>
<dbReference type="Proteomes" id="UP000008810">
    <property type="component" value="Chromosome 1"/>
</dbReference>
<evidence type="ECO:0000313" key="3">
    <source>
        <dbReference type="EnsemblPlants" id="PNT75239"/>
    </source>
</evidence>
<feature type="transmembrane region" description="Helical" evidence="1">
    <location>
        <begin position="26"/>
        <end position="52"/>
    </location>
</feature>
<reference evidence="2" key="2">
    <citation type="submission" date="2017-06" db="EMBL/GenBank/DDBJ databases">
        <title>WGS assembly of Brachypodium distachyon.</title>
        <authorList>
            <consortium name="The International Brachypodium Initiative"/>
            <person name="Lucas S."/>
            <person name="Harmon-Smith M."/>
            <person name="Lail K."/>
            <person name="Tice H."/>
            <person name="Grimwood J."/>
            <person name="Bruce D."/>
            <person name="Barry K."/>
            <person name="Shu S."/>
            <person name="Lindquist E."/>
            <person name="Wang M."/>
            <person name="Pitluck S."/>
            <person name="Vogel J.P."/>
            <person name="Garvin D.F."/>
            <person name="Mockler T.C."/>
            <person name="Schmutz J."/>
            <person name="Rokhsar D."/>
            <person name="Bevan M.W."/>
        </authorList>
    </citation>
    <scope>NUCLEOTIDE SEQUENCE</scope>
    <source>
        <strain evidence="2">Bd21</strain>
    </source>
</reference>
<keyword evidence="1" id="KW-1133">Transmembrane helix</keyword>
<keyword evidence="1" id="KW-0472">Membrane</keyword>
<protein>
    <submittedName>
        <fullName evidence="2 3">Uncharacterized protein</fullName>
    </submittedName>
</protein>
<keyword evidence="4" id="KW-1185">Reference proteome</keyword>
<dbReference type="EMBL" id="CM000880">
    <property type="protein sequence ID" value="PNT75239.1"/>
    <property type="molecule type" value="Genomic_DNA"/>
</dbReference>
<dbReference type="InParanoid" id="A0A2K2DLT4"/>
<accession>A0A2K2DLT4</accession>
<feature type="transmembrane region" description="Helical" evidence="1">
    <location>
        <begin position="73"/>
        <end position="93"/>
    </location>
</feature>
<evidence type="ECO:0000313" key="4">
    <source>
        <dbReference type="Proteomes" id="UP000008810"/>
    </source>
</evidence>
<reference evidence="3" key="3">
    <citation type="submission" date="2018-08" db="UniProtKB">
        <authorList>
            <consortium name="EnsemblPlants"/>
        </authorList>
    </citation>
    <scope>IDENTIFICATION</scope>
    <source>
        <strain evidence="3">cv. Bd21</strain>
    </source>
</reference>
<dbReference type="STRING" id="15368.A0A2K2DLT4"/>
<organism evidence="2">
    <name type="scientific">Brachypodium distachyon</name>
    <name type="common">Purple false brome</name>
    <name type="synonym">Trachynia distachya</name>
    <dbReference type="NCBI Taxonomy" id="15368"/>
    <lineage>
        <taxon>Eukaryota</taxon>
        <taxon>Viridiplantae</taxon>
        <taxon>Streptophyta</taxon>
        <taxon>Embryophyta</taxon>
        <taxon>Tracheophyta</taxon>
        <taxon>Spermatophyta</taxon>
        <taxon>Magnoliopsida</taxon>
        <taxon>Liliopsida</taxon>
        <taxon>Poales</taxon>
        <taxon>Poaceae</taxon>
        <taxon>BOP clade</taxon>
        <taxon>Pooideae</taxon>
        <taxon>Stipodae</taxon>
        <taxon>Brachypodieae</taxon>
        <taxon>Brachypodium</taxon>
    </lineage>
</organism>
<sequence>MHSYANLSSAHMLNELLFSLAGPGKLHMHSLCITKFAAIIYGYVYCFSPYIWRCALVPSSPLVGLLQDKIQDWRATTLVSTSILFIAVMFWFIGMLS</sequence>
<dbReference type="AlphaFoldDB" id="A0A2K2DLT4"/>
<dbReference type="EnsemblPlants" id="PNT75239">
    <property type="protein sequence ID" value="PNT75239"/>
    <property type="gene ID" value="BRADI_1g28992v3"/>
</dbReference>
<evidence type="ECO:0000313" key="2">
    <source>
        <dbReference type="EMBL" id="PNT75239.1"/>
    </source>
</evidence>
<dbReference type="OrthoDB" id="6770063at2759"/>